<dbReference type="InterPro" id="IPR028098">
    <property type="entry name" value="Glyco_trans_4-like_N"/>
</dbReference>
<evidence type="ECO:0000256" key="1">
    <source>
        <dbReference type="SAM" id="MobiDB-lite"/>
    </source>
</evidence>
<feature type="region of interest" description="Disordered" evidence="1">
    <location>
        <begin position="1"/>
        <end position="21"/>
    </location>
</feature>
<dbReference type="EMBL" id="PFBL01000004">
    <property type="protein sequence ID" value="PIR83437.1"/>
    <property type="molecule type" value="Genomic_DNA"/>
</dbReference>
<organism evidence="3 4">
    <name type="scientific">Candidatus Kaiserbacteria bacterium CG10_big_fil_rev_8_21_14_0_10_56_12</name>
    <dbReference type="NCBI Taxonomy" id="1974611"/>
    <lineage>
        <taxon>Bacteria</taxon>
        <taxon>Candidatus Kaiseribacteriota</taxon>
    </lineage>
</organism>
<dbReference type="Gene3D" id="3.40.50.2000">
    <property type="entry name" value="Glycogen Phosphorylase B"/>
    <property type="match status" value="2"/>
</dbReference>
<dbReference type="Proteomes" id="UP000230179">
    <property type="component" value="Unassembled WGS sequence"/>
</dbReference>
<reference evidence="4" key="1">
    <citation type="submission" date="2017-09" db="EMBL/GenBank/DDBJ databases">
        <title>Depth-based differentiation of microbial function through sediment-hosted aquifers and enrichment of novel symbionts in the deep terrestrial subsurface.</title>
        <authorList>
            <person name="Probst A.J."/>
            <person name="Ladd B."/>
            <person name="Jarett J.K."/>
            <person name="Geller-Mcgrath D.E."/>
            <person name="Sieber C.M.K."/>
            <person name="Emerson J.B."/>
            <person name="Anantharaman K."/>
            <person name="Thomas B.C."/>
            <person name="Malmstrom R."/>
            <person name="Stieglmeier M."/>
            <person name="Klingl A."/>
            <person name="Woyke T."/>
            <person name="Ryan C.M."/>
            <person name="Banfield J.F."/>
        </authorList>
    </citation>
    <scope>NUCLEOTIDE SEQUENCE [LARGE SCALE GENOMIC DNA]</scope>
</reference>
<dbReference type="AlphaFoldDB" id="A0A2H0UAM5"/>
<feature type="domain" description="Glycosyltransferase subfamily 4-like N-terminal" evidence="2">
    <location>
        <begin position="117"/>
        <end position="222"/>
    </location>
</feature>
<gene>
    <name evidence="3" type="ORF">COU19_00550</name>
</gene>
<dbReference type="PANTHER" id="PTHR12526:SF590">
    <property type="entry name" value="ALPHA-MALTOSE-1-PHOSPHATE SYNTHASE"/>
    <property type="match status" value="1"/>
</dbReference>
<dbReference type="CDD" id="cd03801">
    <property type="entry name" value="GT4_PimA-like"/>
    <property type="match status" value="1"/>
</dbReference>
<dbReference type="Pfam" id="PF13579">
    <property type="entry name" value="Glyco_trans_4_4"/>
    <property type="match status" value="1"/>
</dbReference>
<evidence type="ECO:0000313" key="4">
    <source>
        <dbReference type="Proteomes" id="UP000230179"/>
    </source>
</evidence>
<protein>
    <recommendedName>
        <fullName evidence="2">Glycosyltransferase subfamily 4-like N-terminal domain-containing protein</fullName>
    </recommendedName>
</protein>
<accession>A0A2H0UAM5</accession>
<proteinExistence type="predicted"/>
<name>A0A2H0UAM5_9BACT</name>
<sequence>MRATGGHHKHHPLRSACRGGGTDTRGYCRESALAHRHGRRGSCGVCAGTSFSRASRPATGSQARDAMTPTPIVAFLFTSSRAALLERVAQRDAADTPLYGMNYIPGAVALDAQTYTLMKLLRRPWLLSRLWAYDIIIAQDNFLLGFLVSRGARLFGKPTQWWCLNMTLSNLLRRHVKHPIRSFLLMHFWRSYGRILCLCEAQREALDAAGLPKRRLSVVPFGVDAAFFAGDEESSRGEEEFVLSVGRDAGRDYETLCEAIAGTNYPLVIVAGSNNSLGKRVPPQSTVRADVDIREIRDLYRRARVVVVPSRPATNAAGSDCSGQTVILDALAAGKAVIVTERSWIREDFTGGEDLIVVPAEDEEALRSALSDLWEDVALRHKLATHGRATVVSKYTTKHFASRLRELMQTAS</sequence>
<dbReference type="Pfam" id="PF13692">
    <property type="entry name" value="Glyco_trans_1_4"/>
    <property type="match status" value="1"/>
</dbReference>
<evidence type="ECO:0000313" key="3">
    <source>
        <dbReference type="EMBL" id="PIR83437.1"/>
    </source>
</evidence>
<evidence type="ECO:0000259" key="2">
    <source>
        <dbReference type="Pfam" id="PF13579"/>
    </source>
</evidence>
<dbReference type="SUPFAM" id="SSF53756">
    <property type="entry name" value="UDP-Glycosyltransferase/glycogen phosphorylase"/>
    <property type="match status" value="1"/>
</dbReference>
<dbReference type="GO" id="GO:0016757">
    <property type="term" value="F:glycosyltransferase activity"/>
    <property type="evidence" value="ECO:0007669"/>
    <property type="project" value="TreeGrafter"/>
</dbReference>
<dbReference type="PANTHER" id="PTHR12526">
    <property type="entry name" value="GLYCOSYLTRANSFERASE"/>
    <property type="match status" value="1"/>
</dbReference>
<comment type="caution">
    <text evidence="3">The sequence shown here is derived from an EMBL/GenBank/DDBJ whole genome shotgun (WGS) entry which is preliminary data.</text>
</comment>
<feature type="compositionally biased region" description="Basic residues" evidence="1">
    <location>
        <begin position="1"/>
        <end position="13"/>
    </location>
</feature>